<gene>
    <name evidence="1" type="ORF">PMEA_00000892</name>
</gene>
<dbReference type="AlphaFoldDB" id="A0AAU9VLL6"/>
<feature type="non-terminal residue" evidence="1">
    <location>
        <position position="1"/>
    </location>
</feature>
<name>A0AAU9VLL6_9CNID</name>
<protein>
    <submittedName>
        <fullName evidence="1">Uncharacterized protein</fullName>
    </submittedName>
</protein>
<evidence type="ECO:0000313" key="1">
    <source>
        <dbReference type="EMBL" id="CAH3032034.1"/>
    </source>
</evidence>
<evidence type="ECO:0000313" key="2">
    <source>
        <dbReference type="Proteomes" id="UP001159428"/>
    </source>
</evidence>
<dbReference type="Proteomes" id="UP001159428">
    <property type="component" value="Unassembled WGS sequence"/>
</dbReference>
<dbReference type="EMBL" id="CALNXJ010000001">
    <property type="protein sequence ID" value="CAH3032034.1"/>
    <property type="molecule type" value="Genomic_DNA"/>
</dbReference>
<reference evidence="1 2" key="1">
    <citation type="submission" date="2022-05" db="EMBL/GenBank/DDBJ databases">
        <authorList>
            <consortium name="Genoscope - CEA"/>
            <person name="William W."/>
        </authorList>
    </citation>
    <scope>NUCLEOTIDE SEQUENCE [LARGE SCALE GENOMIC DNA]</scope>
</reference>
<accession>A0AAU9VLL6</accession>
<keyword evidence="2" id="KW-1185">Reference proteome</keyword>
<sequence>GAFSTYLRSLKDSQKRGRVTGKIDHKIVCRRQGRMREKIARRVSAVDQIGWDEAKQERCKKFLIFEYTSSDESELSEDETGPDVKRFVTKRLT</sequence>
<organism evidence="1 2">
    <name type="scientific">Pocillopora meandrina</name>
    <dbReference type="NCBI Taxonomy" id="46732"/>
    <lineage>
        <taxon>Eukaryota</taxon>
        <taxon>Metazoa</taxon>
        <taxon>Cnidaria</taxon>
        <taxon>Anthozoa</taxon>
        <taxon>Hexacorallia</taxon>
        <taxon>Scleractinia</taxon>
        <taxon>Astrocoeniina</taxon>
        <taxon>Pocilloporidae</taxon>
        <taxon>Pocillopora</taxon>
    </lineage>
</organism>
<proteinExistence type="predicted"/>
<comment type="caution">
    <text evidence="1">The sequence shown here is derived from an EMBL/GenBank/DDBJ whole genome shotgun (WGS) entry which is preliminary data.</text>
</comment>